<protein>
    <submittedName>
        <fullName evidence="1">Uncharacterized protein</fullName>
    </submittedName>
</protein>
<dbReference type="AlphaFoldDB" id="F0T0C0"/>
<organism evidence="1 2">
    <name type="scientific">Syntrophobotulus glycolicus (strain DSM 8271 / FlGlyR)</name>
    <dbReference type="NCBI Taxonomy" id="645991"/>
    <lineage>
        <taxon>Bacteria</taxon>
        <taxon>Bacillati</taxon>
        <taxon>Bacillota</taxon>
        <taxon>Clostridia</taxon>
        <taxon>Eubacteriales</taxon>
        <taxon>Desulfitobacteriaceae</taxon>
        <taxon>Syntrophobotulus</taxon>
    </lineage>
</organism>
<dbReference type="RefSeq" id="WP_013626064.1">
    <property type="nucleotide sequence ID" value="NC_015172.1"/>
</dbReference>
<dbReference type="HOGENOM" id="CLU_3067058_0_0_9"/>
<dbReference type="EMBL" id="CP002547">
    <property type="protein sequence ID" value="ADY57292.1"/>
    <property type="molecule type" value="Genomic_DNA"/>
</dbReference>
<keyword evidence="2" id="KW-1185">Reference proteome</keyword>
<evidence type="ECO:0000313" key="2">
    <source>
        <dbReference type="Proteomes" id="UP000007488"/>
    </source>
</evidence>
<dbReference type="Proteomes" id="UP000007488">
    <property type="component" value="Chromosome"/>
</dbReference>
<reference evidence="1 2" key="1">
    <citation type="journal article" date="2011" name="Stand. Genomic Sci.">
        <title>Complete genome sequence of Syntrophobotulus glycolicus type strain (FlGlyR).</title>
        <authorList>
            <person name="Han C."/>
            <person name="Mwirichia R."/>
            <person name="Chertkov O."/>
            <person name="Held B."/>
            <person name="Lapidus A."/>
            <person name="Nolan M."/>
            <person name="Lucas S."/>
            <person name="Hammon N."/>
            <person name="Deshpande S."/>
            <person name="Cheng J.F."/>
            <person name="Tapia R."/>
            <person name="Goodwin L."/>
            <person name="Pitluck S."/>
            <person name="Huntemann M."/>
            <person name="Liolios K."/>
            <person name="Ivanova N."/>
            <person name="Pagani I."/>
            <person name="Mavromatis K."/>
            <person name="Ovchinikova G."/>
            <person name="Pati A."/>
            <person name="Chen A."/>
            <person name="Palaniappan K."/>
            <person name="Land M."/>
            <person name="Hauser L."/>
            <person name="Brambilla E.M."/>
            <person name="Rohde M."/>
            <person name="Spring S."/>
            <person name="Sikorski J."/>
            <person name="Goker M."/>
            <person name="Woyke T."/>
            <person name="Bristow J."/>
            <person name="Eisen J.A."/>
            <person name="Markowitz V."/>
            <person name="Hugenholtz P."/>
            <person name="Kyrpides N.C."/>
            <person name="Klenk H.P."/>
            <person name="Detter J.C."/>
        </authorList>
    </citation>
    <scope>NUCLEOTIDE SEQUENCE [LARGE SCALE GENOMIC DNA]</scope>
    <source>
        <strain evidence="2">DSM 8271 / FlGlyR</strain>
    </source>
</reference>
<dbReference type="KEGG" id="sgy:Sgly_3023"/>
<proteinExistence type="predicted"/>
<accession>F0T0C0</accession>
<sequence>MRKISSDTMHYVDDLRREINKLYAAPLSTLLDEETFHREPCAENHHPETKLEK</sequence>
<evidence type="ECO:0000313" key="1">
    <source>
        <dbReference type="EMBL" id="ADY57292.1"/>
    </source>
</evidence>
<name>F0T0C0_SYNGF</name>
<gene>
    <name evidence="1" type="ordered locus">Sgly_3023</name>
</gene>
<reference evidence="2" key="2">
    <citation type="submission" date="2011-02" db="EMBL/GenBank/DDBJ databases">
        <title>The complete genome of Syntrophobotulus glycolicus DSM 8271.</title>
        <authorList>
            <person name="Lucas S."/>
            <person name="Copeland A."/>
            <person name="Lapidus A."/>
            <person name="Bruce D."/>
            <person name="Goodwin L."/>
            <person name="Pitluck S."/>
            <person name="Kyrpides N."/>
            <person name="Mavromatis K."/>
            <person name="Pagani I."/>
            <person name="Ivanova N."/>
            <person name="Mikhailova N."/>
            <person name="Chertkov O."/>
            <person name="Held B."/>
            <person name="Detter J.C."/>
            <person name="Tapia R."/>
            <person name="Han C."/>
            <person name="Land M."/>
            <person name="Hauser L."/>
            <person name="Markowitz V."/>
            <person name="Cheng J.-F."/>
            <person name="Hugenholtz P."/>
            <person name="Woyke T."/>
            <person name="Wu D."/>
            <person name="Spring S."/>
            <person name="Schroeder M."/>
            <person name="Brambilla E."/>
            <person name="Klenk H.-P."/>
            <person name="Eisen J.A."/>
        </authorList>
    </citation>
    <scope>NUCLEOTIDE SEQUENCE [LARGE SCALE GENOMIC DNA]</scope>
    <source>
        <strain evidence="2">DSM 8271 / FlGlyR</strain>
    </source>
</reference>